<proteinExistence type="predicted"/>
<protein>
    <submittedName>
        <fullName evidence="1">DUF342 domain-containing protein</fullName>
    </submittedName>
</protein>
<keyword evidence="2" id="KW-1185">Reference proteome</keyword>
<accession>A0ABX6KUB7</accession>
<dbReference type="Proteomes" id="UP000501570">
    <property type="component" value="Chromosome"/>
</dbReference>
<evidence type="ECO:0000313" key="1">
    <source>
        <dbReference type="EMBL" id="QIY92203.1"/>
    </source>
</evidence>
<name>A0ABX6KUB7_CHRGL</name>
<gene>
    <name evidence="1" type="ORF">FOB44_16725</name>
</gene>
<organism evidence="1 2">
    <name type="scientific">Chryseobacterium gallinarum</name>
    <dbReference type="NCBI Taxonomy" id="1324352"/>
    <lineage>
        <taxon>Bacteria</taxon>
        <taxon>Pseudomonadati</taxon>
        <taxon>Bacteroidota</taxon>
        <taxon>Flavobacteriia</taxon>
        <taxon>Flavobacteriales</taxon>
        <taxon>Weeksellaceae</taxon>
        <taxon>Chryseobacterium group</taxon>
        <taxon>Chryseobacterium</taxon>
    </lineage>
</organism>
<reference evidence="1 2" key="1">
    <citation type="submission" date="2019-09" db="EMBL/GenBank/DDBJ databases">
        <title>FDA dAtabase for Regulatory Grade micrObial Sequences (FDA-ARGOS): Supporting development and validation of Infectious Disease Dx tests.</title>
        <authorList>
            <person name="Sciortino C."/>
            <person name="Tallon L."/>
            <person name="Sadzewicz L."/>
            <person name="Vavikolanu K."/>
            <person name="Mehta A."/>
            <person name="Aluvathingal J."/>
            <person name="Nadendla S."/>
            <person name="Nandy P."/>
            <person name="Geyer C."/>
            <person name="Yan Y."/>
            <person name="Sichtig H."/>
        </authorList>
    </citation>
    <scope>NUCLEOTIDE SEQUENCE [LARGE SCALE GENOMIC DNA]</scope>
    <source>
        <strain evidence="1 2">FDAARGOS_636</strain>
    </source>
</reference>
<sequence length="151" mass="17649">MTTQEKINSLKEEISQLEIQLEKEKNDPKLFLLELIGNELTIKIDREKYPNSVFYFKGGACLLELEKSDGTTYLWCNYSKFWNPISEKFSLGYAEIKILIKETVEEHFKMRDVTPALAAGPTPTPVEEHFKMRDVTPKGIDRRSFYFMDLE</sequence>
<evidence type="ECO:0000313" key="2">
    <source>
        <dbReference type="Proteomes" id="UP000501570"/>
    </source>
</evidence>
<dbReference type="RefSeq" id="WP_168239211.1">
    <property type="nucleotide sequence ID" value="NZ_CP050995.1"/>
</dbReference>
<dbReference type="EMBL" id="CP050995">
    <property type="protein sequence ID" value="QIY92203.1"/>
    <property type="molecule type" value="Genomic_DNA"/>
</dbReference>